<evidence type="ECO:0000313" key="1">
    <source>
        <dbReference type="EMBL" id="MBS7233443.1"/>
    </source>
</evidence>
<dbReference type="Proteomes" id="UP000722625">
    <property type="component" value="Unassembled WGS sequence"/>
</dbReference>
<dbReference type="Gene3D" id="3.40.30.10">
    <property type="entry name" value="Glutaredoxin"/>
    <property type="match status" value="1"/>
</dbReference>
<evidence type="ECO:0000313" key="2">
    <source>
        <dbReference type="Proteomes" id="UP000722625"/>
    </source>
</evidence>
<protein>
    <submittedName>
        <fullName evidence="1">(2Fe-2S) ferredoxin domain-containing protein</fullName>
    </submittedName>
</protein>
<dbReference type="InterPro" id="IPR036249">
    <property type="entry name" value="Thioredoxin-like_sf"/>
</dbReference>
<dbReference type="EMBL" id="JAGYVZ010000025">
    <property type="protein sequence ID" value="MBS7233443.1"/>
    <property type="molecule type" value="Genomic_DNA"/>
</dbReference>
<organism evidence="1 2">
    <name type="scientific">Flavobacterium psychroterrae</name>
    <dbReference type="NCBI Taxonomy" id="2133767"/>
    <lineage>
        <taxon>Bacteria</taxon>
        <taxon>Pseudomonadati</taxon>
        <taxon>Bacteroidota</taxon>
        <taxon>Flavobacteriia</taxon>
        <taxon>Flavobacteriales</taxon>
        <taxon>Flavobacteriaceae</taxon>
        <taxon>Flavobacterium</taxon>
    </lineage>
</organism>
<dbReference type="RefSeq" id="WP_213305889.1">
    <property type="nucleotide sequence ID" value="NZ_JAGYVZ010000025.1"/>
</dbReference>
<keyword evidence="2" id="KW-1185">Reference proteome</keyword>
<sequence length="110" mass="12296">MAIKDLTKINVHLFICNGGSCKQKGAEQSTALIRSALEEFGFSESVFTTKTLCNGRCNDGPILISQPCGIWFKQITVENAREFVKSYIVEREEPKANRLYAYGEQSINSI</sequence>
<name>A0ABS5PGJ6_9FLAO</name>
<dbReference type="SUPFAM" id="SSF52833">
    <property type="entry name" value="Thioredoxin-like"/>
    <property type="match status" value="1"/>
</dbReference>
<accession>A0ABS5PGJ6</accession>
<dbReference type="CDD" id="cd02980">
    <property type="entry name" value="TRX_Fd_family"/>
    <property type="match status" value="1"/>
</dbReference>
<comment type="caution">
    <text evidence="1">The sequence shown here is derived from an EMBL/GenBank/DDBJ whole genome shotgun (WGS) entry which is preliminary data.</text>
</comment>
<gene>
    <name evidence="1" type="ORF">KHA90_20730</name>
</gene>
<reference evidence="1 2" key="1">
    <citation type="journal article" date="2018" name="Int. J. Syst. Evol. Microbiol.">
        <title>Flavobacterium chryseum sp. nov. and Flavobacterium psychroterrae sp. nov., novel environmental bacteria isolated from Antarctica.</title>
        <authorList>
            <person name="Kralova S."/>
            <person name="Svec P."/>
            <person name="Busse H.J."/>
            <person name="Stankova E."/>
            <person name="Vaczi P."/>
            <person name="Sedlacek I."/>
        </authorList>
    </citation>
    <scope>NUCLEOTIDE SEQUENCE [LARGE SCALE GENOMIC DNA]</scope>
    <source>
        <strain evidence="1 2">CCM 8827</strain>
    </source>
</reference>
<proteinExistence type="predicted"/>